<keyword evidence="8" id="KW-0804">Transcription</keyword>
<dbReference type="EMBL" id="JACHHB010000002">
    <property type="protein sequence ID" value="MBB5172416.1"/>
    <property type="molecule type" value="Genomic_DNA"/>
</dbReference>
<evidence type="ECO:0000256" key="4">
    <source>
        <dbReference type="ARBA" id="ARBA00023012"/>
    </source>
</evidence>
<dbReference type="InterPro" id="IPR024187">
    <property type="entry name" value="Sig_transdc_resp-reg_cit/mal"/>
</dbReference>
<dbReference type="Proteomes" id="UP000551878">
    <property type="component" value="Unassembled WGS sequence"/>
</dbReference>
<dbReference type="GO" id="GO:0003700">
    <property type="term" value="F:DNA-binding transcription factor activity"/>
    <property type="evidence" value="ECO:0007669"/>
    <property type="project" value="InterPro"/>
</dbReference>
<gene>
    <name evidence="11" type="ORF">HNQ41_000560</name>
</gene>
<dbReference type="GO" id="GO:0003677">
    <property type="term" value="F:DNA binding"/>
    <property type="evidence" value="ECO:0007669"/>
    <property type="project" value="UniProtKB-KW"/>
</dbReference>
<proteinExistence type="predicted"/>
<evidence type="ECO:0000313" key="11">
    <source>
        <dbReference type="EMBL" id="MBB5172416.1"/>
    </source>
</evidence>
<keyword evidence="5" id="KW-0805">Transcription regulation</keyword>
<dbReference type="RefSeq" id="WP_184662891.1">
    <property type="nucleotide sequence ID" value="NZ_JACHHB010000002.1"/>
</dbReference>
<name>A0A840QM42_9BACI</name>
<accession>A0A840QM42</accession>
<evidence type="ECO:0000256" key="1">
    <source>
        <dbReference type="ARBA" id="ARBA00004496"/>
    </source>
</evidence>
<dbReference type="Pfam" id="PF00072">
    <property type="entry name" value="Response_reg"/>
    <property type="match status" value="1"/>
</dbReference>
<evidence type="ECO:0000256" key="2">
    <source>
        <dbReference type="ARBA" id="ARBA00022490"/>
    </source>
</evidence>
<evidence type="ECO:0000256" key="3">
    <source>
        <dbReference type="ARBA" id="ARBA00022553"/>
    </source>
</evidence>
<dbReference type="AlphaFoldDB" id="A0A840QM42"/>
<evidence type="ECO:0000256" key="5">
    <source>
        <dbReference type="ARBA" id="ARBA00023015"/>
    </source>
</evidence>
<dbReference type="GO" id="GO:0000156">
    <property type="term" value="F:phosphorelay response regulator activity"/>
    <property type="evidence" value="ECO:0007669"/>
    <property type="project" value="TreeGrafter"/>
</dbReference>
<reference evidence="11 12" key="1">
    <citation type="submission" date="2020-08" db="EMBL/GenBank/DDBJ databases">
        <title>Genomic Encyclopedia of Type Strains, Phase IV (KMG-IV): sequencing the most valuable type-strain genomes for metagenomic binning, comparative biology and taxonomic classification.</title>
        <authorList>
            <person name="Goeker M."/>
        </authorList>
    </citation>
    <scope>NUCLEOTIDE SEQUENCE [LARGE SCALE GENOMIC DNA]</scope>
    <source>
        <strain evidence="11 12">DSM 24696</strain>
    </source>
</reference>
<dbReference type="CDD" id="cd19925">
    <property type="entry name" value="REC_citrate_TCS"/>
    <property type="match status" value="1"/>
</dbReference>
<sequence length="240" mass="27741">MINVLIVEDDPMVAELNSQYLEKVEGYHLTSVAHEVSSALQILKEENIDLILLDIYLPNKNGWEVLSSIRSAEREVDIIIISAASDNESIKKALRFGVVDYLIKPFEFERFNSALENYKQEQLYIYSKQVLKQDDIDSNFFQKSESETFNEKLPKGLTKNTLKLVWGYMEEMEGVHFSSEELANEIGLSRVSIRKYLKFLADLEVIEENVIYGTIGRPVSKYKIVNRDKKSLRKYLNVAQ</sequence>
<feature type="modified residue" description="4-aspartylphosphate" evidence="9">
    <location>
        <position position="54"/>
    </location>
</feature>
<dbReference type="Gene3D" id="3.40.50.2300">
    <property type="match status" value="1"/>
</dbReference>
<dbReference type="InterPro" id="IPR051271">
    <property type="entry name" value="2C-system_Tx_regulators"/>
</dbReference>
<keyword evidence="3 9" id="KW-0597">Phosphoprotein</keyword>
<keyword evidence="2" id="KW-0963">Cytoplasm</keyword>
<organism evidence="11 12">
    <name type="scientific">Texcoconibacillus texcoconensis</name>
    <dbReference type="NCBI Taxonomy" id="1095777"/>
    <lineage>
        <taxon>Bacteria</taxon>
        <taxon>Bacillati</taxon>
        <taxon>Bacillota</taxon>
        <taxon>Bacilli</taxon>
        <taxon>Bacillales</taxon>
        <taxon>Bacillaceae</taxon>
        <taxon>Texcoconibacillus</taxon>
    </lineage>
</organism>
<comment type="caution">
    <text evidence="11">The sequence shown here is derived from an EMBL/GenBank/DDBJ whole genome shotgun (WGS) entry which is preliminary data.</text>
</comment>
<dbReference type="SUPFAM" id="SSF52172">
    <property type="entry name" value="CheY-like"/>
    <property type="match status" value="1"/>
</dbReference>
<comment type="subcellular location">
    <subcellularLocation>
        <location evidence="1">Cytoplasm</location>
    </subcellularLocation>
</comment>
<evidence type="ECO:0000313" key="12">
    <source>
        <dbReference type="Proteomes" id="UP000551878"/>
    </source>
</evidence>
<keyword evidence="7" id="KW-0010">Activator</keyword>
<evidence type="ECO:0000256" key="6">
    <source>
        <dbReference type="ARBA" id="ARBA00023125"/>
    </source>
</evidence>
<dbReference type="SMART" id="SM00448">
    <property type="entry name" value="REC"/>
    <property type="match status" value="1"/>
</dbReference>
<dbReference type="PROSITE" id="PS50110">
    <property type="entry name" value="RESPONSE_REGULATORY"/>
    <property type="match status" value="1"/>
</dbReference>
<dbReference type="PANTHER" id="PTHR45526:SF1">
    <property type="entry name" value="TRANSCRIPTIONAL REGULATORY PROTEIN DCUR-RELATED"/>
    <property type="match status" value="1"/>
</dbReference>
<dbReference type="InterPro" id="IPR011006">
    <property type="entry name" value="CheY-like_superfamily"/>
</dbReference>
<evidence type="ECO:0000256" key="9">
    <source>
        <dbReference type="PROSITE-ProRule" id="PRU00169"/>
    </source>
</evidence>
<dbReference type="InterPro" id="IPR001789">
    <property type="entry name" value="Sig_transdc_resp-reg_receiver"/>
</dbReference>
<evidence type="ECO:0000259" key="10">
    <source>
        <dbReference type="PROSITE" id="PS50110"/>
    </source>
</evidence>
<keyword evidence="4" id="KW-0902">Two-component regulatory system</keyword>
<dbReference type="PANTHER" id="PTHR45526">
    <property type="entry name" value="TRANSCRIPTIONAL REGULATORY PROTEIN DPIA"/>
    <property type="match status" value="1"/>
</dbReference>
<keyword evidence="6" id="KW-0238">DNA-binding</keyword>
<evidence type="ECO:0000256" key="8">
    <source>
        <dbReference type="ARBA" id="ARBA00023163"/>
    </source>
</evidence>
<dbReference type="GO" id="GO:0005737">
    <property type="term" value="C:cytoplasm"/>
    <property type="evidence" value="ECO:0007669"/>
    <property type="project" value="UniProtKB-SubCell"/>
</dbReference>
<feature type="domain" description="Response regulatory" evidence="10">
    <location>
        <begin position="3"/>
        <end position="119"/>
    </location>
</feature>
<evidence type="ECO:0000256" key="7">
    <source>
        <dbReference type="ARBA" id="ARBA00023159"/>
    </source>
</evidence>
<keyword evidence="12" id="KW-1185">Reference proteome</keyword>
<dbReference type="PIRSF" id="PIRSF006171">
    <property type="entry name" value="RR_citrat_malat"/>
    <property type="match status" value="1"/>
</dbReference>
<protein>
    <submittedName>
        <fullName evidence="11">CitB family two-component system response regulator MalR</fullName>
    </submittedName>
</protein>